<protein>
    <recommendedName>
        <fullName evidence="1">ER-bound oxygenase mpaB/mpaB'/Rubber oxygenase catalytic domain-containing protein</fullName>
    </recommendedName>
</protein>
<dbReference type="STRING" id="1081103.A0A0B2X001"/>
<comment type="caution">
    <text evidence="2">The sequence shown here is derived from an EMBL/GenBank/DDBJ whole genome shotgun (WGS) entry which is preliminary data.</text>
</comment>
<evidence type="ECO:0000313" key="3">
    <source>
        <dbReference type="Proteomes" id="UP000030816"/>
    </source>
</evidence>
<dbReference type="InterPro" id="IPR018713">
    <property type="entry name" value="MPAB/Lcp_cat_dom"/>
</dbReference>
<dbReference type="GeneID" id="63737989"/>
<dbReference type="Proteomes" id="UP000030816">
    <property type="component" value="Unassembled WGS sequence"/>
</dbReference>
<dbReference type="Pfam" id="PF09995">
    <property type="entry name" value="MPAB_Lcp_cat"/>
    <property type="match status" value="1"/>
</dbReference>
<organism evidence="2 3">
    <name type="scientific">Metarhizium album (strain ARSEF 1941)</name>
    <dbReference type="NCBI Taxonomy" id="1081103"/>
    <lineage>
        <taxon>Eukaryota</taxon>
        <taxon>Fungi</taxon>
        <taxon>Dikarya</taxon>
        <taxon>Ascomycota</taxon>
        <taxon>Pezizomycotina</taxon>
        <taxon>Sordariomycetes</taxon>
        <taxon>Hypocreomycetidae</taxon>
        <taxon>Hypocreales</taxon>
        <taxon>Clavicipitaceae</taxon>
        <taxon>Metarhizium</taxon>
    </lineage>
</organism>
<name>A0A0B2X001_METAS</name>
<dbReference type="AlphaFoldDB" id="A0A0B2X001"/>
<dbReference type="RefSeq" id="XP_040679476.1">
    <property type="nucleotide sequence ID" value="XM_040822333.1"/>
</dbReference>
<accession>A0A0B2X001</accession>
<reference evidence="2 3" key="1">
    <citation type="journal article" date="2014" name="Proc. Natl. Acad. Sci. U.S.A.">
        <title>Trajectory and genomic determinants of fungal-pathogen speciation and host adaptation.</title>
        <authorList>
            <person name="Hu X."/>
            <person name="Xiao G."/>
            <person name="Zheng P."/>
            <person name="Shang Y."/>
            <person name="Su Y."/>
            <person name="Zhang X."/>
            <person name="Liu X."/>
            <person name="Zhan S."/>
            <person name="St Leger R.J."/>
            <person name="Wang C."/>
        </authorList>
    </citation>
    <scope>NUCLEOTIDE SEQUENCE [LARGE SCALE GENOMIC DNA]</scope>
    <source>
        <strain evidence="2 3">ARSEF 1941</strain>
    </source>
</reference>
<dbReference type="EMBL" id="AZHE01000007">
    <property type="protein sequence ID" value="KHN98410.1"/>
    <property type="molecule type" value="Genomic_DNA"/>
</dbReference>
<dbReference type="GO" id="GO:0016491">
    <property type="term" value="F:oxidoreductase activity"/>
    <property type="evidence" value="ECO:0007669"/>
    <property type="project" value="InterPro"/>
</dbReference>
<feature type="domain" description="ER-bound oxygenase mpaB/mpaB'/Rubber oxygenase catalytic" evidence="1">
    <location>
        <begin position="70"/>
        <end position="248"/>
    </location>
</feature>
<proteinExistence type="predicted"/>
<sequence length="331" mass="38984">MYFESKLRYKWIKQEIESLDPEVDYEKIWRLSASYNLNDFILNLAYALSIPSTILPEHSARPVWREGGGKMLNKATNRVAQTVQFLLILAWYGPKHSKSIQEVERVNRLHEYWSDKYPGDFSHPEDYIYAVCLFATQKHQLFVRVGLPGLSEKEKIAAHHFWKDIYTLLRIPGGKPLDEFPMSWDGMINSIHKIENLYSEGSENGRLGLEANYAQLVYRFFPFGFRWLGRRLILALAPPKILQAYDISPVHALTGWLIKLFVRLYFLFMINVLPDPKVGYWELLEKKPESDRRRQRLLRQELDRNFPTFFSRHVEQLGIQCPFVARPDSKM</sequence>
<dbReference type="HOGENOM" id="CLU_839590_0_0_1"/>
<evidence type="ECO:0000259" key="1">
    <source>
        <dbReference type="Pfam" id="PF09995"/>
    </source>
</evidence>
<dbReference type="OrthoDB" id="2821871at2759"/>
<evidence type="ECO:0000313" key="2">
    <source>
        <dbReference type="EMBL" id="KHN98410.1"/>
    </source>
</evidence>
<gene>
    <name evidence="2" type="ORF">MAM_03534</name>
</gene>
<keyword evidence="3" id="KW-1185">Reference proteome</keyword>